<evidence type="ECO:0000256" key="4">
    <source>
        <dbReference type="ARBA" id="ARBA00047942"/>
    </source>
</evidence>
<dbReference type="InterPro" id="IPR046819">
    <property type="entry name" value="MmeI_hel"/>
</dbReference>
<evidence type="ECO:0000259" key="5">
    <source>
        <dbReference type="Pfam" id="PF20464"/>
    </source>
</evidence>
<evidence type="ECO:0000256" key="2">
    <source>
        <dbReference type="ARBA" id="ARBA00022603"/>
    </source>
</evidence>
<keyword evidence="3 9" id="KW-0808">Transferase</keyword>
<organism evidence="9">
    <name type="scientific">Planktothrix agardhii</name>
    <name type="common">Oscillatoria agardhii</name>
    <dbReference type="NCBI Taxonomy" id="1160"/>
    <lineage>
        <taxon>Bacteria</taxon>
        <taxon>Bacillati</taxon>
        <taxon>Cyanobacteriota</taxon>
        <taxon>Cyanophyceae</taxon>
        <taxon>Oscillatoriophycideae</taxon>
        <taxon>Oscillatoriales</taxon>
        <taxon>Microcoleaceae</taxon>
        <taxon>Planktothrix</taxon>
    </lineage>
</organism>
<dbReference type="GO" id="GO:0032259">
    <property type="term" value="P:methylation"/>
    <property type="evidence" value="ECO:0007669"/>
    <property type="project" value="UniProtKB-KW"/>
</dbReference>
<keyword evidence="2 9" id="KW-0489">Methyltransferase</keyword>
<dbReference type="Pfam" id="PF20473">
    <property type="entry name" value="MmeI_Mtase"/>
    <property type="match status" value="1"/>
</dbReference>
<dbReference type="Gene3D" id="3.40.50.150">
    <property type="entry name" value="Vaccinia Virus protein VP39"/>
    <property type="match status" value="1"/>
</dbReference>
<dbReference type="InterPro" id="IPR050953">
    <property type="entry name" value="N4_N6_ade-DNA_methylase"/>
</dbReference>
<feature type="domain" description="MmeI-like target recognition" evidence="7">
    <location>
        <begin position="599"/>
        <end position="798"/>
    </location>
</feature>
<dbReference type="PANTHER" id="PTHR33841">
    <property type="entry name" value="DNA METHYLTRANSFERASE YEEA-RELATED"/>
    <property type="match status" value="1"/>
</dbReference>
<gene>
    <name evidence="9" type="ORF">PLAM_3326</name>
</gene>
<accession>A0A1J1JM03</accession>
<dbReference type="AlphaFoldDB" id="A0A1J1JM03"/>
<dbReference type="Pfam" id="PF20464">
    <property type="entry name" value="MmeI_N"/>
    <property type="match status" value="1"/>
</dbReference>
<evidence type="ECO:0000259" key="8">
    <source>
        <dbReference type="Pfam" id="PF20473"/>
    </source>
</evidence>
<dbReference type="InterPro" id="IPR046816">
    <property type="entry name" value="MmeI_Mtase"/>
</dbReference>
<dbReference type="SUPFAM" id="SSF53335">
    <property type="entry name" value="S-adenosyl-L-methionine-dependent methyltransferases"/>
    <property type="match status" value="1"/>
</dbReference>
<feature type="domain" description="MmeI-like N-terminal" evidence="5">
    <location>
        <begin position="10"/>
        <end position="178"/>
    </location>
</feature>
<name>A0A1J1JM03_PLAAG</name>
<feature type="domain" description="MmeI-like helicase spacer" evidence="6">
    <location>
        <begin position="192"/>
        <end position="262"/>
    </location>
</feature>
<feature type="domain" description="MmeI-like DNA-methyltransferase" evidence="8">
    <location>
        <begin position="340"/>
        <end position="569"/>
    </location>
</feature>
<dbReference type="EC" id="2.1.1.72" evidence="1"/>
<evidence type="ECO:0000259" key="7">
    <source>
        <dbReference type="Pfam" id="PF20466"/>
    </source>
</evidence>
<sequence length="888" mass="102520">MSATPESLQKFIDFCKEHITGQEKKEAQTFLDRFFKAFGYEGALEAGAKYEEAIKKGSQKGKTGFADLIWKPKVLIEMKQRGEDLNKHYAQAFAYWQRLVPNRPRYVILCNFDEFWIFDFDNQLDEPVDKVALINLVERASAFAFMESGNRTPVFRNNQVEITEIAARRMGELFTILQQRLSKQADSELIAQRFILQCVLAMFAQDRGLLPQDLFIACVQDCLQNKLSSYDIIGGLFREMNQTGITPAGRYKGVDYFNGGLFSTIYPIDLTEKELEFLDVAARQDWSKVRPAIFGNIFEGSVNKKDRHSYGIHYTSESDIMNIVRPTISQYWEERIEEANTLKKLYQLQLDLLNYKVLDPACGSGNFLYIAYQELKRIEQLLIHKIMSKKTTNVDQLQISFVTPHQFYGMDLNPFAVELARVTLMIARKVAIDKFNLTENSLPLDTLDDNIVCKDALFSDWVKADAIIGNPPFLGGKHIRLNLGDDYVDHLFEKYPKDVDFCSYWFRLAHDNIDNNGRVGLVATNSISQGKSRKVSLDYINENGGYIHEAISTQEWSGEAAVHVSIVNWCKIKPDAYFLDHKPVNFINSSLTSLTDVTQAKTLNANLNMCFQGVSPVGMGFIITEKQAEEFIKHDSKNSQIIKLFSMGANLAKNPHGKPDRLIIDFADMSLETASEYELLFKYVKQTVKPERDNNRMKKRKENWWQFGNNAINMRKALKNLSYYFAVPEVSKWAIFIPCDINWISGNKTKVVISEDYYILGILTSKFHRVWMNAQKSTLKADIAYTHKTCFETFPFPQTPTKKIVEKIRETMIKLHEYRTEQMEKKQWGITQLYNQFFTEPSSQLYKLHQQLDKLAMEAYEFNPDDDLLEKLLKLNLELAEKEERGEK</sequence>
<protein>
    <recommendedName>
        <fullName evidence="1">site-specific DNA-methyltransferase (adenine-specific)</fullName>
        <ecNumber evidence="1">2.1.1.72</ecNumber>
    </recommendedName>
</protein>
<reference evidence="9" key="1">
    <citation type="submission" date="2015-09" db="EMBL/GenBank/DDBJ databases">
        <authorList>
            <person name="Jackson K.R."/>
            <person name="Lunt B.L."/>
            <person name="Fisher J.N.B."/>
            <person name="Gardner A.V."/>
            <person name="Bailey M.E."/>
            <person name="Deus L.M."/>
            <person name="Earl A.S."/>
            <person name="Gibby P.D."/>
            <person name="Hartmann K.A."/>
            <person name="Liu J.E."/>
            <person name="Manci A.M."/>
            <person name="Nielsen D.A."/>
            <person name="Solomon M.B."/>
            <person name="Breakwell D.P."/>
            <person name="Burnett S.H."/>
            <person name="Grose J.H."/>
        </authorList>
    </citation>
    <scope>NUCLEOTIDE SEQUENCE</scope>
    <source>
        <strain evidence="9">7805</strain>
    </source>
</reference>
<dbReference type="Pfam" id="PF20466">
    <property type="entry name" value="MmeI_TRD"/>
    <property type="match status" value="1"/>
</dbReference>
<dbReference type="InterPro" id="IPR029063">
    <property type="entry name" value="SAM-dependent_MTases_sf"/>
</dbReference>
<dbReference type="PANTHER" id="PTHR33841:SF1">
    <property type="entry name" value="DNA METHYLTRANSFERASE A"/>
    <property type="match status" value="1"/>
</dbReference>
<evidence type="ECO:0000313" key="9">
    <source>
        <dbReference type="EMBL" id="CUM61292.1"/>
    </source>
</evidence>
<proteinExistence type="predicted"/>
<dbReference type="PROSITE" id="PS00092">
    <property type="entry name" value="N6_MTASE"/>
    <property type="match status" value="1"/>
</dbReference>
<dbReference type="GO" id="GO:0009007">
    <property type="term" value="F:site-specific DNA-methyltransferase (adenine-specific) activity"/>
    <property type="evidence" value="ECO:0007669"/>
    <property type="project" value="UniProtKB-EC"/>
</dbReference>
<evidence type="ECO:0000256" key="3">
    <source>
        <dbReference type="ARBA" id="ARBA00022679"/>
    </source>
</evidence>
<dbReference type="InterPro" id="IPR046820">
    <property type="entry name" value="MmeI_TRD"/>
</dbReference>
<dbReference type="InterPro" id="IPR046817">
    <property type="entry name" value="MmeI_N"/>
</dbReference>
<comment type="catalytic activity">
    <reaction evidence="4">
        <text>a 2'-deoxyadenosine in DNA + S-adenosyl-L-methionine = an N(6)-methyl-2'-deoxyadenosine in DNA + S-adenosyl-L-homocysteine + H(+)</text>
        <dbReference type="Rhea" id="RHEA:15197"/>
        <dbReference type="Rhea" id="RHEA-COMP:12418"/>
        <dbReference type="Rhea" id="RHEA-COMP:12419"/>
        <dbReference type="ChEBI" id="CHEBI:15378"/>
        <dbReference type="ChEBI" id="CHEBI:57856"/>
        <dbReference type="ChEBI" id="CHEBI:59789"/>
        <dbReference type="ChEBI" id="CHEBI:90615"/>
        <dbReference type="ChEBI" id="CHEBI:90616"/>
        <dbReference type="EC" id="2.1.1.72"/>
    </reaction>
</comment>
<dbReference type="REBASE" id="166937">
    <property type="entry name" value="Pag7805ORF3326P"/>
</dbReference>
<dbReference type="PRINTS" id="PR00507">
    <property type="entry name" value="N12N6MTFRASE"/>
</dbReference>
<dbReference type="EMBL" id="LO018304">
    <property type="protein sequence ID" value="CUM61292.1"/>
    <property type="molecule type" value="Genomic_DNA"/>
</dbReference>
<dbReference type="GO" id="GO:0003676">
    <property type="term" value="F:nucleic acid binding"/>
    <property type="evidence" value="ECO:0007669"/>
    <property type="project" value="InterPro"/>
</dbReference>
<evidence type="ECO:0000256" key="1">
    <source>
        <dbReference type="ARBA" id="ARBA00011900"/>
    </source>
</evidence>
<dbReference type="Pfam" id="PF20465">
    <property type="entry name" value="MmeI_hel"/>
    <property type="match status" value="1"/>
</dbReference>
<evidence type="ECO:0000259" key="6">
    <source>
        <dbReference type="Pfam" id="PF20465"/>
    </source>
</evidence>
<dbReference type="InterPro" id="IPR002052">
    <property type="entry name" value="DNA_methylase_N6_adenine_CS"/>
</dbReference>